<sequence length="204" mass="22981">MQMMDVVLNLPKKRQLLTCILLWVWWTNRNKLNAGEMEKSTMQICHIIQKHVVEFQSTMQISPRPVDEGMHTPPTCEFWKKPGLDQVKVNFDVAFWEPLHEGAWGFVVRDDKGEFIAAAIGKLRHLRSALQAETEACVAAIEGAEALGLNRIIFESDCQVLVGALNSNSHDPLRLAFSSGKRGVDVLLLLIISVLFTVVEFVIK</sequence>
<dbReference type="EnsemblPlants" id="AVESA.00010b.r2.4AG0635810.1">
    <property type="protein sequence ID" value="AVESA.00010b.r2.4AG0635810.1.CDS.1"/>
    <property type="gene ID" value="AVESA.00010b.r2.4AG0635810"/>
</dbReference>
<accession>A0ACD5WHE3</accession>
<name>A0ACD5WHE3_AVESA</name>
<evidence type="ECO:0000313" key="1">
    <source>
        <dbReference type="EnsemblPlants" id="AVESA.00010b.r2.4AG0635810.1.CDS.1"/>
    </source>
</evidence>
<organism evidence="1 2">
    <name type="scientific">Avena sativa</name>
    <name type="common">Oat</name>
    <dbReference type="NCBI Taxonomy" id="4498"/>
    <lineage>
        <taxon>Eukaryota</taxon>
        <taxon>Viridiplantae</taxon>
        <taxon>Streptophyta</taxon>
        <taxon>Embryophyta</taxon>
        <taxon>Tracheophyta</taxon>
        <taxon>Spermatophyta</taxon>
        <taxon>Magnoliopsida</taxon>
        <taxon>Liliopsida</taxon>
        <taxon>Poales</taxon>
        <taxon>Poaceae</taxon>
        <taxon>BOP clade</taxon>
        <taxon>Pooideae</taxon>
        <taxon>Poodae</taxon>
        <taxon>Poeae</taxon>
        <taxon>Poeae Chloroplast Group 1 (Aveneae type)</taxon>
        <taxon>Aveninae</taxon>
        <taxon>Avena</taxon>
    </lineage>
</organism>
<evidence type="ECO:0000313" key="2">
    <source>
        <dbReference type="Proteomes" id="UP001732700"/>
    </source>
</evidence>
<proteinExistence type="predicted"/>
<keyword evidence="2" id="KW-1185">Reference proteome</keyword>
<dbReference type="Proteomes" id="UP001732700">
    <property type="component" value="Chromosome 4A"/>
</dbReference>
<protein>
    <submittedName>
        <fullName evidence="1">Uncharacterized protein</fullName>
    </submittedName>
</protein>
<reference evidence="1" key="1">
    <citation type="submission" date="2021-05" db="EMBL/GenBank/DDBJ databases">
        <authorList>
            <person name="Scholz U."/>
            <person name="Mascher M."/>
            <person name="Fiebig A."/>
        </authorList>
    </citation>
    <scope>NUCLEOTIDE SEQUENCE [LARGE SCALE GENOMIC DNA]</scope>
</reference>
<reference evidence="1" key="2">
    <citation type="submission" date="2025-09" db="UniProtKB">
        <authorList>
            <consortium name="EnsemblPlants"/>
        </authorList>
    </citation>
    <scope>IDENTIFICATION</scope>
</reference>